<evidence type="ECO:0000313" key="4">
    <source>
        <dbReference type="EMBL" id="RKD33745.1"/>
    </source>
</evidence>
<dbReference type="OrthoDB" id="9809781at2"/>
<feature type="signal peptide" evidence="2">
    <location>
        <begin position="1"/>
        <end position="23"/>
    </location>
</feature>
<dbReference type="EMBL" id="MCIB01000004">
    <property type="protein sequence ID" value="RKD33745.1"/>
    <property type="molecule type" value="Genomic_DNA"/>
</dbReference>
<dbReference type="PROSITE" id="PS51272">
    <property type="entry name" value="SLH"/>
    <property type="match status" value="2"/>
</dbReference>
<dbReference type="Pfam" id="PF00395">
    <property type="entry name" value="SLH"/>
    <property type="match status" value="2"/>
</dbReference>
<feature type="coiled-coil region" evidence="1">
    <location>
        <begin position="677"/>
        <end position="704"/>
    </location>
</feature>
<dbReference type="PANTHER" id="PTHR40446:SF2">
    <property type="entry name" value="N-ACETYLGLUCOSAMINE-1-PHOSPHODIESTER ALPHA-N-ACETYLGLUCOSAMINIDASE"/>
    <property type="match status" value="1"/>
</dbReference>
<evidence type="ECO:0000256" key="1">
    <source>
        <dbReference type="SAM" id="Coils"/>
    </source>
</evidence>
<dbReference type="RefSeq" id="WP_120167455.1">
    <property type="nucleotide sequence ID" value="NZ_MCIB01000004.1"/>
</dbReference>
<dbReference type="AlphaFoldDB" id="A0A419T8G3"/>
<feature type="domain" description="SLH" evidence="3">
    <location>
        <begin position="688"/>
        <end position="744"/>
    </location>
</feature>
<evidence type="ECO:0000313" key="5">
    <source>
        <dbReference type="Proteomes" id="UP000284177"/>
    </source>
</evidence>
<comment type="caution">
    <text evidence="4">The sequence shown here is derived from an EMBL/GenBank/DDBJ whole genome shotgun (WGS) entry which is preliminary data.</text>
</comment>
<evidence type="ECO:0000256" key="2">
    <source>
        <dbReference type="SAM" id="SignalP"/>
    </source>
</evidence>
<keyword evidence="2" id="KW-0732">Signal</keyword>
<dbReference type="InterPro" id="IPR018711">
    <property type="entry name" value="NAGPA"/>
</dbReference>
<accession>A0A419T8G3</accession>
<feature type="chain" id="PRO_5039100674" description="SLH domain-containing protein" evidence="2">
    <location>
        <begin position="24"/>
        <end position="744"/>
    </location>
</feature>
<dbReference type="InterPro" id="IPR001119">
    <property type="entry name" value="SLH_dom"/>
</dbReference>
<name>A0A419T8G3_9FIRM</name>
<organism evidence="4 5">
    <name type="scientific">Thermohalobacter berrensis</name>
    <dbReference type="NCBI Taxonomy" id="99594"/>
    <lineage>
        <taxon>Bacteria</taxon>
        <taxon>Bacillati</taxon>
        <taxon>Bacillota</taxon>
        <taxon>Tissierellia</taxon>
        <taxon>Tissierellales</taxon>
        <taxon>Thermohalobacteraceae</taxon>
        <taxon>Thermohalobacter</taxon>
    </lineage>
</organism>
<protein>
    <recommendedName>
        <fullName evidence="3">SLH domain-containing protein</fullName>
    </recommendedName>
</protein>
<feature type="domain" description="SLH" evidence="3">
    <location>
        <begin position="573"/>
        <end position="636"/>
    </location>
</feature>
<keyword evidence="5" id="KW-1185">Reference proteome</keyword>
<proteinExistence type="predicted"/>
<sequence length="744" mass="85085">MKLLKQVFVILMLVVIISTNCFAQSQPIQTLKKEIIVNDIRRTVNMVIVDLNNPDIELDVVISNDMIGGDEEFENMLSRKNIDAAINANFFDAYESLEPYGTIMKDGKILYLEGENTSMGISEGNNIVFDRFKTVIKGYLDGKRQNEWNNKTQSMAFYLFDVWYVNNLPLDPTGVYLYTPERGESITVEGGTAIEVINNKVNRVLKNVDKVKIPRNGYIIYYGSQSATQDYIDNRFKIGRTIEFEFETKYTDQKKIRKNKDIKDTPEQPKEPTLLYGCVDKTTKNYWDLKKNEMDFNIFNVWYVNTKPIDSTGVYLYTPERGDSLQVPIGNVVIVENGEVKEVLYNTKQFNIPDNGFVIYYGKDAADREYIKARFREGKAIDFYDPNTKKINTEEIISKAVEKNKVALYEEVEYTEKQTKINLNNVQDLISAGPYLIKEGKIIVNPEGEGFKEEKITKNRAQRSAIGITQDNKLLMVTVSNVNMEELAQIMLQLRAIEAMNLDGGASSALYANGRVITKPGRRLSTILAVYKHNDSNDKLKDTDKSIENKIVNRQFRDISEVKRYEESILDYTANKFSDINKKHWFAKNVSYLVALNIIAGYEDGTFRPNNDINVDAFIKMIITSLGYDIQNGPTYWASPYIKKAKEIGIINGGEFLEFNRPIKRGEMARMIVRALNSQINLDKEQLKKEIKDFNQIVPELQDDILKAYGMGIITGYEDGTFRPDETANRAAAATMIVRMLDAK</sequence>
<gene>
    <name evidence="4" type="ORF">BET03_08450</name>
</gene>
<dbReference type="PANTHER" id="PTHR40446">
    <property type="entry name" value="N-ACETYLGLUCOSAMINE-1-PHOSPHODIESTER ALPHA-N-ACETYLGLUCOSAMINIDASE"/>
    <property type="match status" value="1"/>
</dbReference>
<keyword evidence="1" id="KW-0175">Coiled coil</keyword>
<dbReference type="Pfam" id="PF09992">
    <property type="entry name" value="NAGPA"/>
    <property type="match status" value="1"/>
</dbReference>
<dbReference type="Proteomes" id="UP000284177">
    <property type="component" value="Unassembled WGS sequence"/>
</dbReference>
<evidence type="ECO:0000259" key="3">
    <source>
        <dbReference type="PROSITE" id="PS51272"/>
    </source>
</evidence>
<reference evidence="4 5" key="1">
    <citation type="submission" date="2016-08" db="EMBL/GenBank/DDBJ databases">
        <title>Novel Firmicutes and Novel Genomes.</title>
        <authorList>
            <person name="Poppleton D.I."/>
            <person name="Gribaldo S."/>
        </authorList>
    </citation>
    <scope>NUCLEOTIDE SEQUENCE [LARGE SCALE GENOMIC DNA]</scope>
    <source>
        <strain evidence="4 5">CTT3</strain>
    </source>
</reference>